<dbReference type="EMBL" id="PGCI01000009">
    <property type="protein sequence ID" value="PLW50668.1"/>
    <property type="molecule type" value="Genomic_DNA"/>
</dbReference>
<evidence type="ECO:0000313" key="2">
    <source>
        <dbReference type="EMBL" id="PLW21425.1"/>
    </source>
</evidence>
<dbReference type="Proteomes" id="UP000235388">
    <property type="component" value="Unassembled WGS sequence"/>
</dbReference>
<organism evidence="4 7">
    <name type="scientific">Puccinia coronata f. sp. avenae</name>
    <dbReference type="NCBI Taxonomy" id="200324"/>
    <lineage>
        <taxon>Eukaryota</taxon>
        <taxon>Fungi</taxon>
        <taxon>Dikarya</taxon>
        <taxon>Basidiomycota</taxon>
        <taxon>Pucciniomycotina</taxon>
        <taxon>Pucciniomycetes</taxon>
        <taxon>Pucciniales</taxon>
        <taxon>Pucciniaceae</taxon>
        <taxon>Puccinia</taxon>
    </lineage>
</organism>
<accession>A0A2N5VKZ8</accession>
<evidence type="ECO:0000313" key="3">
    <source>
        <dbReference type="EMBL" id="PLW28241.1"/>
    </source>
</evidence>
<protein>
    <submittedName>
        <fullName evidence="4">Uncharacterized protein</fullName>
    </submittedName>
</protein>
<gene>
    <name evidence="5" type="ORF">PCANC_02544</name>
    <name evidence="2" type="ORF">PCANC_03842</name>
    <name evidence="4" type="ORF">PCASD_00694</name>
    <name evidence="3" type="ORF">PCASD_17691</name>
</gene>
<dbReference type="Proteomes" id="UP000235392">
    <property type="component" value="Unassembled WGS sequence"/>
</dbReference>
<reference evidence="6 7" key="1">
    <citation type="submission" date="2017-11" db="EMBL/GenBank/DDBJ databases">
        <title>De novo assembly and phasing of dikaryotic genomes from two isolates of Puccinia coronata f. sp. avenae, the causal agent of oat crown rust.</title>
        <authorList>
            <person name="Miller M.E."/>
            <person name="Zhang Y."/>
            <person name="Omidvar V."/>
            <person name="Sperschneider J."/>
            <person name="Schwessinger B."/>
            <person name="Raley C."/>
            <person name="Palmer J.M."/>
            <person name="Garnica D."/>
            <person name="Upadhyaya N."/>
            <person name="Rathjen J."/>
            <person name="Taylor J.M."/>
            <person name="Park R.F."/>
            <person name="Dodds P.N."/>
            <person name="Hirsch C.D."/>
            <person name="Kianian S.F."/>
            <person name="Figueroa M."/>
        </authorList>
    </citation>
    <scope>NUCLEOTIDE SEQUENCE [LARGE SCALE GENOMIC DNA]</scope>
    <source>
        <strain evidence="2">12NC29</strain>
        <strain evidence="4">12SD80</strain>
    </source>
</reference>
<evidence type="ECO:0000256" key="1">
    <source>
        <dbReference type="SAM" id="MobiDB-lite"/>
    </source>
</evidence>
<proteinExistence type="predicted"/>
<name>A0A2N5VKZ8_9BASI</name>
<evidence type="ECO:0000313" key="5">
    <source>
        <dbReference type="EMBL" id="PLW55032.1"/>
    </source>
</evidence>
<dbReference type="EMBL" id="PGCJ01000037">
    <property type="protein sequence ID" value="PLW55032.1"/>
    <property type="molecule type" value="Genomic_DNA"/>
</dbReference>
<feature type="region of interest" description="Disordered" evidence="1">
    <location>
        <begin position="1"/>
        <end position="46"/>
    </location>
</feature>
<evidence type="ECO:0000313" key="7">
    <source>
        <dbReference type="Proteomes" id="UP000235392"/>
    </source>
</evidence>
<feature type="compositionally biased region" description="Basic and acidic residues" evidence="1">
    <location>
        <begin position="1"/>
        <end position="11"/>
    </location>
</feature>
<dbReference type="EMBL" id="PGCJ01000784">
    <property type="protein sequence ID" value="PLW21425.1"/>
    <property type="molecule type" value="Genomic_DNA"/>
</dbReference>
<feature type="compositionally biased region" description="Polar residues" evidence="1">
    <location>
        <begin position="16"/>
        <end position="39"/>
    </location>
</feature>
<dbReference type="AlphaFoldDB" id="A0A2N5VKZ8"/>
<sequence length="147" mass="14530">MEETREDEKVSEGIVSANNGAATIPSTDQPADVGSTSDSVPEGHAGNVAPVAPAVAPVAQEVAPVAPAVAPVAPAVAPVAPAVAAVAPEVADALSSEGNDRLIALNGTPEHGLCSSIMMPPQTNGAEPHPDPAIMSTEFLVGEDGRS</sequence>
<evidence type="ECO:0000313" key="6">
    <source>
        <dbReference type="Proteomes" id="UP000235388"/>
    </source>
</evidence>
<comment type="caution">
    <text evidence="4">The sequence shown here is derived from an EMBL/GenBank/DDBJ whole genome shotgun (WGS) entry which is preliminary data.</text>
</comment>
<keyword evidence="6" id="KW-1185">Reference proteome</keyword>
<evidence type="ECO:0000313" key="4">
    <source>
        <dbReference type="EMBL" id="PLW50668.1"/>
    </source>
</evidence>
<dbReference type="EMBL" id="PGCI01000372">
    <property type="protein sequence ID" value="PLW28241.1"/>
    <property type="molecule type" value="Genomic_DNA"/>
</dbReference>
<feature type="region of interest" description="Disordered" evidence="1">
    <location>
        <begin position="114"/>
        <end position="147"/>
    </location>
</feature>